<organism evidence="3 4">
    <name type="scientific">Teichococcus aestuarii</name>
    <dbReference type="NCBI Taxonomy" id="568898"/>
    <lineage>
        <taxon>Bacteria</taxon>
        <taxon>Pseudomonadati</taxon>
        <taxon>Pseudomonadota</taxon>
        <taxon>Alphaproteobacteria</taxon>
        <taxon>Acetobacterales</taxon>
        <taxon>Roseomonadaceae</taxon>
        <taxon>Roseomonas</taxon>
    </lineage>
</organism>
<dbReference type="PANTHER" id="PTHR43798:SF33">
    <property type="entry name" value="HYDROLASE, PUTATIVE (AFU_ORTHOLOGUE AFUA_2G14860)-RELATED"/>
    <property type="match status" value="1"/>
</dbReference>
<sequence>MQRRALLAAPLLAPPLLGLAAAPAAAQPAGVAMDEMLIPGGDPGIQLYLRNKRPEAATPARPDRTILCVHGATYPASTTFDLAVGGVSWMDYMAGRGFDVWCLDLRNYGRSTREAAMGQPPEANPPLTRGAVAQKDIAAAAAHIRELRGLPKIVHLGWSWGSSLQARFAADNPALVERLVLYAPQWLREGPSPAAAGAAGEGPLGAYRSVTRAQARARWMNGVPEAQRGRLFPAGWYEHWADSTFATDPEGMRQVPSVLRAPNGVLQDSREFWQAGKPYYDPAAITAPTLVVLAEWDQDTPPSMAMALFPLLTASPGKRLVLLGGGTHGIMLERQRGALFQAVQVFLEEAIGG</sequence>
<accession>A0A2U1V5S3</accession>
<feature type="chain" id="PRO_5015507970" evidence="1">
    <location>
        <begin position="27"/>
        <end position="353"/>
    </location>
</feature>
<protein>
    <submittedName>
        <fullName evidence="3">Alpha/beta hydrolase</fullName>
    </submittedName>
</protein>
<comment type="caution">
    <text evidence="3">The sequence shown here is derived from an EMBL/GenBank/DDBJ whole genome shotgun (WGS) entry which is preliminary data.</text>
</comment>
<dbReference type="RefSeq" id="WP_109516573.1">
    <property type="nucleotide sequence ID" value="NZ_PDOA01000004.1"/>
</dbReference>
<dbReference type="GO" id="GO:0016787">
    <property type="term" value="F:hydrolase activity"/>
    <property type="evidence" value="ECO:0007669"/>
    <property type="project" value="UniProtKB-KW"/>
</dbReference>
<keyword evidence="1" id="KW-0732">Signal</keyword>
<proteinExistence type="predicted"/>
<evidence type="ECO:0000256" key="1">
    <source>
        <dbReference type="SAM" id="SignalP"/>
    </source>
</evidence>
<name>A0A2U1V5S3_9PROT</name>
<dbReference type="InterPro" id="IPR000073">
    <property type="entry name" value="AB_hydrolase_1"/>
</dbReference>
<dbReference type="AlphaFoldDB" id="A0A2U1V5S3"/>
<dbReference type="EMBL" id="PDOA01000004">
    <property type="protein sequence ID" value="PWC29233.1"/>
    <property type="molecule type" value="Genomic_DNA"/>
</dbReference>
<feature type="signal peptide" evidence="1">
    <location>
        <begin position="1"/>
        <end position="26"/>
    </location>
</feature>
<dbReference type="Pfam" id="PF00561">
    <property type="entry name" value="Abhydrolase_1"/>
    <property type="match status" value="1"/>
</dbReference>
<evidence type="ECO:0000259" key="2">
    <source>
        <dbReference type="Pfam" id="PF00561"/>
    </source>
</evidence>
<gene>
    <name evidence="3" type="ORF">CR165_08660</name>
</gene>
<evidence type="ECO:0000313" key="3">
    <source>
        <dbReference type="EMBL" id="PWC29233.1"/>
    </source>
</evidence>
<dbReference type="InterPro" id="IPR029058">
    <property type="entry name" value="AB_hydrolase_fold"/>
</dbReference>
<evidence type="ECO:0000313" key="4">
    <source>
        <dbReference type="Proteomes" id="UP000245048"/>
    </source>
</evidence>
<keyword evidence="3" id="KW-0378">Hydrolase</keyword>
<dbReference type="InterPro" id="IPR050266">
    <property type="entry name" value="AB_hydrolase_sf"/>
</dbReference>
<dbReference type="PANTHER" id="PTHR43798">
    <property type="entry name" value="MONOACYLGLYCEROL LIPASE"/>
    <property type="match status" value="1"/>
</dbReference>
<dbReference type="OrthoDB" id="5492442at2"/>
<dbReference type="GO" id="GO:0016020">
    <property type="term" value="C:membrane"/>
    <property type="evidence" value="ECO:0007669"/>
    <property type="project" value="TreeGrafter"/>
</dbReference>
<feature type="domain" description="AB hydrolase-1" evidence="2">
    <location>
        <begin position="66"/>
        <end position="333"/>
    </location>
</feature>
<dbReference type="SUPFAM" id="SSF53474">
    <property type="entry name" value="alpha/beta-Hydrolases"/>
    <property type="match status" value="1"/>
</dbReference>
<reference evidence="4" key="1">
    <citation type="submission" date="2017-10" db="EMBL/GenBank/DDBJ databases">
        <authorList>
            <person name="Toshchakov S.V."/>
            <person name="Goeva M.A."/>
        </authorList>
    </citation>
    <scope>NUCLEOTIDE SEQUENCE [LARGE SCALE GENOMIC DNA]</scope>
    <source>
        <strain evidence="4">JR1/69-1-13</strain>
    </source>
</reference>
<dbReference type="Gene3D" id="3.40.50.1820">
    <property type="entry name" value="alpha/beta hydrolase"/>
    <property type="match status" value="1"/>
</dbReference>
<keyword evidence="4" id="KW-1185">Reference proteome</keyword>
<dbReference type="Proteomes" id="UP000245048">
    <property type="component" value="Unassembled WGS sequence"/>
</dbReference>